<evidence type="ECO:0000313" key="16">
    <source>
        <dbReference type="Proteomes" id="UP000260773"/>
    </source>
</evidence>
<dbReference type="Gene3D" id="3.40.710.10">
    <property type="entry name" value="DD-peptidase/beta-lactamase superfamily"/>
    <property type="match status" value="1"/>
</dbReference>
<feature type="compositionally biased region" description="Polar residues" evidence="11">
    <location>
        <begin position="915"/>
        <end position="935"/>
    </location>
</feature>
<dbReference type="EMBL" id="QVEP01000003">
    <property type="protein sequence ID" value="RGB81917.1"/>
    <property type="molecule type" value="Genomic_DNA"/>
</dbReference>
<comment type="subcellular location">
    <subcellularLocation>
        <location evidence="2">Cell membrane</location>
    </subcellularLocation>
    <subcellularLocation>
        <location evidence="1">Membrane</location>
        <topology evidence="1">Single-pass membrane protein</topology>
    </subcellularLocation>
</comment>
<dbReference type="Proteomes" id="UP000260773">
    <property type="component" value="Unassembled WGS sequence"/>
</dbReference>
<evidence type="ECO:0000259" key="14">
    <source>
        <dbReference type="Pfam" id="PF03717"/>
    </source>
</evidence>
<feature type="domain" description="Penicillin-binding protein transpeptidase" evidence="13">
    <location>
        <begin position="587"/>
        <end position="890"/>
    </location>
</feature>
<evidence type="ECO:0000256" key="5">
    <source>
        <dbReference type="ARBA" id="ARBA00022692"/>
    </source>
</evidence>
<feature type="transmembrane region" description="Helical" evidence="12">
    <location>
        <begin position="21"/>
        <end position="40"/>
    </location>
</feature>
<name>A0A3E2TSC5_9FIRM</name>
<evidence type="ECO:0000256" key="4">
    <source>
        <dbReference type="ARBA" id="ARBA00022475"/>
    </source>
</evidence>
<evidence type="ECO:0000256" key="9">
    <source>
        <dbReference type="ARBA" id="ARBA00023136"/>
    </source>
</evidence>
<dbReference type="SUPFAM" id="SSF56601">
    <property type="entry name" value="beta-lactamase/transpeptidase-like"/>
    <property type="match status" value="1"/>
</dbReference>
<dbReference type="Pfam" id="PF03717">
    <property type="entry name" value="PBP_dimer"/>
    <property type="match status" value="1"/>
</dbReference>
<dbReference type="InterPro" id="IPR001460">
    <property type="entry name" value="PCN-bd_Tpept"/>
</dbReference>
<evidence type="ECO:0000256" key="2">
    <source>
        <dbReference type="ARBA" id="ARBA00004236"/>
    </source>
</evidence>
<dbReference type="InterPro" id="IPR005311">
    <property type="entry name" value="PBP_dimer"/>
</dbReference>
<protein>
    <recommendedName>
        <fullName evidence="17">Penicillin-binding protein</fullName>
    </recommendedName>
</protein>
<comment type="similarity">
    <text evidence="3">Belongs to the transpeptidase family.</text>
</comment>
<evidence type="ECO:0000256" key="8">
    <source>
        <dbReference type="ARBA" id="ARBA00022989"/>
    </source>
</evidence>
<dbReference type="Pfam" id="PF00905">
    <property type="entry name" value="Transpeptidase"/>
    <property type="match status" value="1"/>
</dbReference>
<evidence type="ECO:0000256" key="7">
    <source>
        <dbReference type="ARBA" id="ARBA00022984"/>
    </source>
</evidence>
<dbReference type="GO" id="GO:0071555">
    <property type="term" value="P:cell wall organization"/>
    <property type="evidence" value="ECO:0007669"/>
    <property type="project" value="UniProtKB-KW"/>
</dbReference>
<dbReference type="GO" id="GO:0005886">
    <property type="term" value="C:plasma membrane"/>
    <property type="evidence" value="ECO:0007669"/>
    <property type="project" value="UniProtKB-SubCell"/>
</dbReference>
<dbReference type="GO" id="GO:0008360">
    <property type="term" value="P:regulation of cell shape"/>
    <property type="evidence" value="ECO:0007669"/>
    <property type="project" value="UniProtKB-KW"/>
</dbReference>
<feature type="region of interest" description="Disordered" evidence="11">
    <location>
        <begin position="914"/>
        <end position="935"/>
    </location>
</feature>
<feature type="domain" description="Penicillin-binding protein dimerisation" evidence="14">
    <location>
        <begin position="64"/>
        <end position="315"/>
    </location>
</feature>
<accession>A0A3E2TSC5</accession>
<evidence type="ECO:0000256" key="10">
    <source>
        <dbReference type="ARBA" id="ARBA00023316"/>
    </source>
</evidence>
<evidence type="ECO:0000313" key="15">
    <source>
        <dbReference type="EMBL" id="RGB81917.1"/>
    </source>
</evidence>
<dbReference type="InterPro" id="IPR050515">
    <property type="entry name" value="Beta-lactam/transpept"/>
</dbReference>
<dbReference type="InterPro" id="IPR012338">
    <property type="entry name" value="Beta-lactam/transpept-like"/>
</dbReference>
<evidence type="ECO:0000256" key="1">
    <source>
        <dbReference type="ARBA" id="ARBA00004167"/>
    </source>
</evidence>
<dbReference type="GO" id="GO:0008658">
    <property type="term" value="F:penicillin binding"/>
    <property type="evidence" value="ECO:0007669"/>
    <property type="project" value="InterPro"/>
</dbReference>
<sequence length="935" mass="104235">MRISLFKNLLEDILSFIKTRTFILGVVCTILLAVLIHRLFQLQIINGEDYLNTFTYRIQKDTEIESPRGTIYDCNGVPLAYNKLSNAITIEDSTLLTDNETRNTMIAKLIGFIESTGNTLNYDIPLELDASGTLSFNAGENTVLRFKKDVYSSEKLTDEQTNATAEDVYAYMRGKKLFNLDESYSKEEALKILSVRFDLWMKRYEKYLSITVANDVNDQLVAAVKENAEDLPGVSVEQSYTRVYADSKYFSNITGYIGSISEDELAQYKEEGNDSYSLNDQIGKTGVESYFESKLKGTKGSQKLYVNSLGSVLEVAKKEDPIPGEDVYLSIDADLQKKAYDMLEERIAGILLTYMSDTTTNTGSDIMIPIKEYYYALIDNNVISLSHLSADDADDREKSFWKDYKNYESSITSSLDSKMDTALGELDDEYKDYLLMTYSMLKDKSILNTGDLDDNDETLAKWNDGSISFNALLDYAITKDIVNISALNLESDYLDTNEIYQALIEYVAQELPLYEGFEKKAIYYMLESDYISGTDICLLLYSQHVLEEDDDYQGLLSGSLSAKNFMYNKIYNLEITPDMLALPPCSGSFVLTDINTGKVKALVSYPGYDANQINNVSYYASLINNSSSPLYNRATQQTLAPGSTFKPISAIAGLEEGVIDADTYITDYVEYTKVVPHANCWNSAGHGTINVEQAIEYSCNYFFYEVGYRLGSKNNTTELNDSTGLALLAKYAKMFGLDSVSGLELPETTPRISDESVVRSAIGQATHNYTAAELARYVTAIANSGNLYQLSILDKITDSEGNVLEENEPKLTNKIELKQSTWDMVHTGMYKVCNESSYRSQMGGLKVTLAGKSGTAQVSEKLPNHGLFIGYAPYENPEVAATLIIPNGHGSSNVLDLYADLMCYYFGVPEKNASDDISGSATRTANIPDQNIQAD</sequence>
<dbReference type="PANTHER" id="PTHR30627:SF2">
    <property type="entry name" value="PEPTIDOGLYCAN D,D-TRANSPEPTIDASE MRDA"/>
    <property type="match status" value="1"/>
</dbReference>
<dbReference type="GO" id="GO:0009252">
    <property type="term" value="P:peptidoglycan biosynthetic process"/>
    <property type="evidence" value="ECO:0007669"/>
    <property type="project" value="UniProtKB-KW"/>
</dbReference>
<keyword evidence="5 12" id="KW-0812">Transmembrane</keyword>
<keyword evidence="9 12" id="KW-0472">Membrane</keyword>
<evidence type="ECO:0000259" key="13">
    <source>
        <dbReference type="Pfam" id="PF00905"/>
    </source>
</evidence>
<dbReference type="SUPFAM" id="SSF56519">
    <property type="entry name" value="Penicillin binding protein dimerisation domain"/>
    <property type="match status" value="1"/>
</dbReference>
<comment type="caution">
    <text evidence="15">The sequence shown here is derived from an EMBL/GenBank/DDBJ whole genome shotgun (WGS) entry which is preliminary data.</text>
</comment>
<dbReference type="AlphaFoldDB" id="A0A3E2TSC5"/>
<dbReference type="PANTHER" id="PTHR30627">
    <property type="entry name" value="PEPTIDOGLYCAN D,D-TRANSPEPTIDASE"/>
    <property type="match status" value="1"/>
</dbReference>
<dbReference type="InterPro" id="IPR036138">
    <property type="entry name" value="PBP_dimer_sf"/>
</dbReference>
<evidence type="ECO:0000256" key="11">
    <source>
        <dbReference type="SAM" id="MobiDB-lite"/>
    </source>
</evidence>
<keyword evidence="6" id="KW-0133">Cell shape</keyword>
<keyword evidence="8 12" id="KW-1133">Transmembrane helix</keyword>
<dbReference type="Gene3D" id="1.10.10.1230">
    <property type="entry name" value="Penicillin-binding protein, N-terminal non-catalytic domain, head sub-domain"/>
    <property type="match status" value="1"/>
</dbReference>
<evidence type="ECO:0000256" key="6">
    <source>
        <dbReference type="ARBA" id="ARBA00022960"/>
    </source>
</evidence>
<keyword evidence="4" id="KW-1003">Cell membrane</keyword>
<evidence type="ECO:0000256" key="3">
    <source>
        <dbReference type="ARBA" id="ARBA00007171"/>
    </source>
</evidence>
<proteinExistence type="inferred from homology"/>
<keyword evidence="7" id="KW-0573">Peptidoglycan synthesis</keyword>
<gene>
    <name evidence="15" type="ORF">DW070_01755</name>
</gene>
<organism evidence="15 16">
    <name type="scientific">Coprococcus catus</name>
    <dbReference type="NCBI Taxonomy" id="116085"/>
    <lineage>
        <taxon>Bacteria</taxon>
        <taxon>Bacillati</taxon>
        <taxon>Bacillota</taxon>
        <taxon>Clostridia</taxon>
        <taxon>Lachnospirales</taxon>
        <taxon>Lachnospiraceae</taxon>
        <taxon>Coprococcus</taxon>
    </lineage>
</organism>
<reference evidence="15 16" key="1">
    <citation type="submission" date="2018-08" db="EMBL/GenBank/DDBJ databases">
        <title>A genome reference for cultivated species of the human gut microbiota.</title>
        <authorList>
            <person name="Zou Y."/>
            <person name="Xue W."/>
            <person name="Luo G."/>
        </authorList>
    </citation>
    <scope>NUCLEOTIDE SEQUENCE [LARGE SCALE GENOMIC DNA]</scope>
    <source>
        <strain evidence="15 16">AF45-17</strain>
    </source>
</reference>
<dbReference type="Gene3D" id="3.90.1310.10">
    <property type="entry name" value="Penicillin-binding protein 2a (Domain 2)"/>
    <property type="match status" value="1"/>
</dbReference>
<dbReference type="GO" id="GO:0071972">
    <property type="term" value="F:peptidoglycan L,D-transpeptidase activity"/>
    <property type="evidence" value="ECO:0007669"/>
    <property type="project" value="TreeGrafter"/>
</dbReference>
<keyword evidence="10" id="KW-0961">Cell wall biogenesis/degradation</keyword>
<evidence type="ECO:0000256" key="12">
    <source>
        <dbReference type="SAM" id="Phobius"/>
    </source>
</evidence>
<evidence type="ECO:0008006" key="17">
    <source>
        <dbReference type="Google" id="ProtNLM"/>
    </source>
</evidence>